<evidence type="ECO:0000313" key="1">
    <source>
        <dbReference type="EMBL" id="KAJ2982602.1"/>
    </source>
</evidence>
<dbReference type="EMBL" id="JANJQO010000067">
    <property type="protein sequence ID" value="KAJ2982602.1"/>
    <property type="molecule type" value="Genomic_DNA"/>
</dbReference>
<dbReference type="Proteomes" id="UP001143910">
    <property type="component" value="Unassembled WGS sequence"/>
</dbReference>
<gene>
    <name evidence="1" type="ORF">NQ176_g1269</name>
</gene>
<accession>A0ACC1NTH7</accession>
<reference evidence="1" key="1">
    <citation type="submission" date="2022-08" db="EMBL/GenBank/DDBJ databases">
        <title>Genome Sequence of Lecanicillium fungicola.</title>
        <authorList>
            <person name="Buettner E."/>
        </authorList>
    </citation>
    <scope>NUCLEOTIDE SEQUENCE</scope>
    <source>
        <strain evidence="1">Babe33</strain>
    </source>
</reference>
<sequence>MRSITSNQYRSIQPKAVKDAPTTLLRHSAPLPARRVTTQQACDECRKRKSRCSGTKPQCHRCLKYKYECHYSPRPKAQAPKTTQSGARLVQQLESAPDQEDQAIHRRRPRHPKGSVAALALSADKIQAMDMRMGLHAAFTGSVLADGATALRYLHLDHVLYPTSPPLNITALSCLPLLLPSSIGISRTSTTATRPLETLTRGLGDHGQYPNTLKSDSVTEVNVQTDNHDQPELCDGRLWQLNIGHWTRQSISNVLAARAISCYLTLSHPFFSFFDAQLFLDDLTSNRLRYCSSFLVNSLMAYACQAYTVYDSRTAYFSALFISEAAALWRVERNTDNIVNISAMVLLSLACSLEATEVSVLELMDDARQMAVRMQLFHHTNMSMADSAAIENTNPEHMTAMAYTAWGAYNWLTYNTFYRFVRPIEAPPMLPVPGDDTNALQSDYTCKTFPALCRIWIVMQEVACVYYENRLGASVLTKISVAFAESKYRKLMETFGSYIAAANLLPRDNTRTILCHMIYHCAVEDILHPFIHGTDSRAMAASPSERKSIQTVLRGTSNQLKSLVLAYRFHTPRSQYFIMVANTFIHVGNDLAREGAGYASNPAASLKEWKFFFMLCLASWQDLICKFPVAEAASKSLLNMAMRNNLVNLQDALDLRNVLDRPKELLYGTGENMQDFTIDFDLAVTQPEEARLNSIAKKFSELALFHEMTEGGDFTVDE</sequence>
<keyword evidence="2" id="KW-1185">Reference proteome</keyword>
<proteinExistence type="predicted"/>
<organism evidence="1 2">
    <name type="scientific">Zarea fungicola</name>
    <dbReference type="NCBI Taxonomy" id="93591"/>
    <lineage>
        <taxon>Eukaryota</taxon>
        <taxon>Fungi</taxon>
        <taxon>Dikarya</taxon>
        <taxon>Ascomycota</taxon>
        <taxon>Pezizomycotina</taxon>
        <taxon>Sordariomycetes</taxon>
        <taxon>Hypocreomycetidae</taxon>
        <taxon>Hypocreales</taxon>
        <taxon>Cordycipitaceae</taxon>
        <taxon>Zarea</taxon>
    </lineage>
</organism>
<comment type="caution">
    <text evidence="1">The sequence shown here is derived from an EMBL/GenBank/DDBJ whole genome shotgun (WGS) entry which is preliminary data.</text>
</comment>
<name>A0ACC1NTH7_9HYPO</name>
<protein>
    <submittedName>
        <fullName evidence="1">Uncharacterized protein</fullName>
    </submittedName>
</protein>
<evidence type="ECO:0000313" key="2">
    <source>
        <dbReference type="Proteomes" id="UP001143910"/>
    </source>
</evidence>